<keyword evidence="5" id="KW-0328">Glycosyltransferase</keyword>
<sequence length="438" mass="49292">MLVGLYSQIRMGRNELKPGAPGAIAYATVFVAGAMKQAVAIEVETLLMLAKRGCRGDMKFPRSSPVVYIGVGVVIGLCLSLFSHPVGIGFKYGDRLSISPLRQHRHGGHRDAHEEGELYDDDAPKEAVHFHANGSDHDHHMGERVVADIIAAKVRVFCWILTGKQNHQKRAVHVKATWAKRCNKFVFMSSETDTDLPAINLNISEGRDYLWAKTKAAFKYLHDHYLNEFDWFLKADDDTYVVLENLRYMLLAHSPEQPVHFGCKFKPFTKKGYHSGGAGYVLSRAALRKFVNEGLTDPKKCSPNHGGAEDAEMGKCLEKIGVVAGDSRDGEQHHRFMPFVPEHHLVPGHVDKSFWFWQYIYYPMDQGPGCCSDYAISFHYVNANLMYVLEYLIYHLKPFGVDRSLRVGTNETILQAAYSSARLAMGPDDVFRNVTLEI</sequence>
<keyword evidence="10 12" id="KW-1133">Transmembrane helix</keyword>
<evidence type="ECO:0000256" key="1">
    <source>
        <dbReference type="ARBA" id="ARBA00004606"/>
    </source>
</evidence>
<evidence type="ECO:0000313" key="14">
    <source>
        <dbReference type="EMBL" id="KAK6740580.1"/>
    </source>
</evidence>
<keyword evidence="15" id="KW-1185">Reference proteome</keyword>
<dbReference type="Proteomes" id="UP001303046">
    <property type="component" value="Unassembled WGS sequence"/>
</dbReference>
<evidence type="ECO:0000256" key="2">
    <source>
        <dbReference type="ARBA" id="ARBA00004922"/>
    </source>
</evidence>
<evidence type="ECO:0000259" key="13">
    <source>
        <dbReference type="Pfam" id="PF02434"/>
    </source>
</evidence>
<evidence type="ECO:0000256" key="9">
    <source>
        <dbReference type="ARBA" id="ARBA00022968"/>
    </source>
</evidence>
<comment type="caution">
    <text evidence="14">The sequence shown here is derived from an EMBL/GenBank/DDBJ whole genome shotgun (WGS) entry which is preliminary data.</text>
</comment>
<keyword evidence="7 12" id="KW-0812">Transmembrane</keyword>
<name>A0ABR1CSZ0_NECAM</name>
<evidence type="ECO:0000256" key="12">
    <source>
        <dbReference type="SAM" id="Phobius"/>
    </source>
</evidence>
<proteinExistence type="inferred from homology"/>
<evidence type="ECO:0000256" key="11">
    <source>
        <dbReference type="ARBA" id="ARBA00023136"/>
    </source>
</evidence>
<evidence type="ECO:0000256" key="8">
    <source>
        <dbReference type="ARBA" id="ARBA00022741"/>
    </source>
</evidence>
<evidence type="ECO:0000256" key="3">
    <source>
        <dbReference type="ARBA" id="ARBA00006462"/>
    </source>
</evidence>
<evidence type="ECO:0000256" key="7">
    <source>
        <dbReference type="ARBA" id="ARBA00022692"/>
    </source>
</evidence>
<organism evidence="14 15">
    <name type="scientific">Necator americanus</name>
    <name type="common">Human hookworm</name>
    <dbReference type="NCBI Taxonomy" id="51031"/>
    <lineage>
        <taxon>Eukaryota</taxon>
        <taxon>Metazoa</taxon>
        <taxon>Ecdysozoa</taxon>
        <taxon>Nematoda</taxon>
        <taxon>Chromadorea</taxon>
        <taxon>Rhabditida</taxon>
        <taxon>Rhabditina</taxon>
        <taxon>Rhabditomorpha</taxon>
        <taxon>Strongyloidea</taxon>
        <taxon>Ancylostomatidae</taxon>
        <taxon>Bunostominae</taxon>
        <taxon>Necator</taxon>
    </lineage>
</organism>
<keyword evidence="8" id="KW-0547">Nucleotide-binding</keyword>
<dbReference type="PANTHER" id="PTHR23033:SF14">
    <property type="entry name" value="GLYCOPROTEIN-N-ACETYLGALACTOSAMINE 3-BETA-GALACTOSYLTRANSFERASE 1-RELATED"/>
    <property type="match status" value="1"/>
</dbReference>
<dbReference type="InterPro" id="IPR003378">
    <property type="entry name" value="Fringe-like_glycosylTrfase"/>
</dbReference>
<protein>
    <recommendedName>
        <fullName evidence="4">N-acetylgalactosaminide beta-1,3-galactosyltransferase</fullName>
        <ecNumber evidence="4">2.4.1.122</ecNumber>
    </recommendedName>
</protein>
<feature type="transmembrane region" description="Helical" evidence="12">
    <location>
        <begin position="64"/>
        <end position="82"/>
    </location>
</feature>
<reference evidence="14 15" key="1">
    <citation type="submission" date="2023-08" db="EMBL/GenBank/DDBJ databases">
        <title>A Necator americanus chromosomal reference genome.</title>
        <authorList>
            <person name="Ilik V."/>
            <person name="Petrzelkova K.J."/>
            <person name="Pardy F."/>
            <person name="Fuh T."/>
            <person name="Niatou-Singa F.S."/>
            <person name="Gouil Q."/>
            <person name="Baker L."/>
            <person name="Ritchie M.E."/>
            <person name="Jex A.R."/>
            <person name="Gazzola D."/>
            <person name="Li H."/>
            <person name="Toshio Fujiwara R."/>
            <person name="Zhan B."/>
            <person name="Aroian R.V."/>
            <person name="Pafco B."/>
            <person name="Schwarz E.M."/>
        </authorList>
    </citation>
    <scope>NUCLEOTIDE SEQUENCE [LARGE SCALE GENOMIC DNA]</scope>
    <source>
        <strain evidence="14 15">Aroian</strain>
        <tissue evidence="14">Whole animal</tissue>
    </source>
</reference>
<evidence type="ECO:0000313" key="15">
    <source>
        <dbReference type="Proteomes" id="UP001303046"/>
    </source>
</evidence>
<keyword evidence="11 12" id="KW-0472">Membrane</keyword>
<dbReference type="InterPro" id="IPR026050">
    <property type="entry name" value="C1GALT1/C1GALT1_chp1"/>
</dbReference>
<keyword evidence="6" id="KW-0808">Transferase</keyword>
<evidence type="ECO:0000256" key="6">
    <source>
        <dbReference type="ARBA" id="ARBA00022679"/>
    </source>
</evidence>
<dbReference type="PANTHER" id="PTHR23033">
    <property type="entry name" value="BETA1,3-GALACTOSYLTRANSFERASE"/>
    <property type="match status" value="1"/>
</dbReference>
<dbReference type="Gene3D" id="3.90.550.50">
    <property type="match status" value="1"/>
</dbReference>
<dbReference type="EMBL" id="JAVFWL010000003">
    <property type="protein sequence ID" value="KAK6740580.1"/>
    <property type="molecule type" value="Genomic_DNA"/>
</dbReference>
<dbReference type="Pfam" id="PF02434">
    <property type="entry name" value="Fringe"/>
    <property type="match status" value="1"/>
</dbReference>
<gene>
    <name evidence="14" type="primary">Necator_chrIII.g9574</name>
    <name evidence="14" type="ORF">RB195_008809</name>
</gene>
<keyword evidence="9" id="KW-0735">Signal-anchor</keyword>
<evidence type="ECO:0000256" key="5">
    <source>
        <dbReference type="ARBA" id="ARBA00022676"/>
    </source>
</evidence>
<evidence type="ECO:0000256" key="4">
    <source>
        <dbReference type="ARBA" id="ARBA00012557"/>
    </source>
</evidence>
<evidence type="ECO:0000256" key="10">
    <source>
        <dbReference type="ARBA" id="ARBA00022989"/>
    </source>
</evidence>
<comment type="pathway">
    <text evidence="2">Protein modification; protein glycosylation.</text>
</comment>
<accession>A0ABR1CSZ0</accession>
<dbReference type="EC" id="2.4.1.122" evidence="4"/>
<comment type="similarity">
    <text evidence="3">Belongs to the glycosyltransferase 31 family. Beta3-Gal-T subfamily.</text>
</comment>
<feature type="domain" description="Fringe-like glycosyltransferase" evidence="13">
    <location>
        <begin position="156"/>
        <end position="327"/>
    </location>
</feature>
<comment type="subcellular location">
    <subcellularLocation>
        <location evidence="1">Membrane</location>
        <topology evidence="1">Single-pass type II membrane protein</topology>
    </subcellularLocation>
</comment>